<organism evidence="6 7">
    <name type="scientific">Tranquillimonas alkanivorans</name>
    <dbReference type="NCBI Taxonomy" id="441119"/>
    <lineage>
        <taxon>Bacteria</taxon>
        <taxon>Pseudomonadati</taxon>
        <taxon>Pseudomonadota</taxon>
        <taxon>Alphaproteobacteria</taxon>
        <taxon>Rhodobacterales</taxon>
        <taxon>Roseobacteraceae</taxon>
        <taxon>Tranquillimonas</taxon>
    </lineage>
</organism>
<keyword evidence="7" id="KW-1185">Reference proteome</keyword>
<evidence type="ECO:0000259" key="5">
    <source>
        <dbReference type="Pfam" id="PF01464"/>
    </source>
</evidence>
<dbReference type="CDD" id="cd13401">
    <property type="entry name" value="Slt70-like"/>
    <property type="match status" value="1"/>
</dbReference>
<dbReference type="SUPFAM" id="SSF53955">
    <property type="entry name" value="Lysozyme-like"/>
    <property type="match status" value="1"/>
</dbReference>
<gene>
    <name evidence="6" type="ORF">SAMN04488047_105134</name>
</gene>
<dbReference type="PANTHER" id="PTHR37423">
    <property type="entry name" value="SOLUBLE LYTIC MUREIN TRANSGLYCOSYLASE-RELATED"/>
    <property type="match status" value="1"/>
</dbReference>
<reference evidence="6 7" key="1">
    <citation type="submission" date="2016-10" db="EMBL/GenBank/DDBJ databases">
        <authorList>
            <person name="de Groot N.N."/>
        </authorList>
    </citation>
    <scope>NUCLEOTIDE SEQUENCE [LARGE SCALE GENOMIC DNA]</scope>
    <source>
        <strain evidence="6 7">DSM 19547</strain>
    </source>
</reference>
<dbReference type="Gene3D" id="1.10.530.10">
    <property type="match status" value="1"/>
</dbReference>
<dbReference type="OrthoDB" id="9815002at2"/>
<protein>
    <submittedName>
        <fullName evidence="6">Soluble lytic murein transglycosylase</fullName>
    </submittedName>
</protein>
<dbReference type="InterPro" id="IPR008258">
    <property type="entry name" value="Transglycosylase_SLT_dom_1"/>
</dbReference>
<dbReference type="Pfam" id="PF01464">
    <property type="entry name" value="SLT"/>
    <property type="match status" value="1"/>
</dbReference>
<evidence type="ECO:0000256" key="3">
    <source>
        <dbReference type="ARBA" id="ARBA00022729"/>
    </source>
</evidence>
<dbReference type="GO" id="GO:0016020">
    <property type="term" value="C:membrane"/>
    <property type="evidence" value="ECO:0007669"/>
    <property type="project" value="InterPro"/>
</dbReference>
<feature type="signal peptide" evidence="4">
    <location>
        <begin position="1"/>
        <end position="25"/>
    </location>
</feature>
<dbReference type="PROSITE" id="PS00922">
    <property type="entry name" value="TRANSGLYCOSYLASE"/>
    <property type="match status" value="1"/>
</dbReference>
<evidence type="ECO:0000256" key="4">
    <source>
        <dbReference type="SAM" id="SignalP"/>
    </source>
</evidence>
<keyword evidence="3 4" id="KW-0732">Signal</keyword>
<feature type="domain" description="Transglycosylase SLT" evidence="5">
    <location>
        <begin position="498"/>
        <end position="599"/>
    </location>
</feature>
<dbReference type="GO" id="GO:0042597">
    <property type="term" value="C:periplasmic space"/>
    <property type="evidence" value="ECO:0007669"/>
    <property type="project" value="InterPro"/>
</dbReference>
<dbReference type="Proteomes" id="UP000199356">
    <property type="component" value="Unassembled WGS sequence"/>
</dbReference>
<evidence type="ECO:0000313" key="7">
    <source>
        <dbReference type="Proteomes" id="UP000199356"/>
    </source>
</evidence>
<accession>A0A1I5PJH8</accession>
<evidence type="ECO:0000256" key="2">
    <source>
        <dbReference type="ARBA" id="ARBA00009387"/>
    </source>
</evidence>
<feature type="chain" id="PRO_5011716801" evidence="4">
    <location>
        <begin position="26"/>
        <end position="655"/>
    </location>
</feature>
<dbReference type="AlphaFoldDB" id="A0A1I5PJH8"/>
<name>A0A1I5PJH8_9RHOB</name>
<evidence type="ECO:0000313" key="6">
    <source>
        <dbReference type="EMBL" id="SFP34195.1"/>
    </source>
</evidence>
<dbReference type="InterPro" id="IPR000189">
    <property type="entry name" value="Transglyc_AS"/>
</dbReference>
<dbReference type="GO" id="GO:0000270">
    <property type="term" value="P:peptidoglycan metabolic process"/>
    <property type="evidence" value="ECO:0007669"/>
    <property type="project" value="InterPro"/>
</dbReference>
<dbReference type="EMBL" id="FOXA01000005">
    <property type="protein sequence ID" value="SFP34195.1"/>
    <property type="molecule type" value="Genomic_DNA"/>
</dbReference>
<sequence>MRLSALIALVLPLLFAQLPAEPALASESALAHAMGEAMSEVRRGDWSAAQTHGRDAGPVGRDVVEWHRLRAGRGTFDEALDFLARRGDWPGLPYLKEQMEKTLPLTGSGPDVIVFFSETAPETAHGALALVRAFHEIGAEGDAQAQAAMAWLNQTLTFEVESALLALYPDVLEPLHEARLDMLLWRGASNAVRRMLPRVDDPGWTALAEARMALRAEALGVDALIDAVPARLKNDPGLAYERFRWRMSKNRDDSARELLVGRSARPELLGEPAPWARFRGDMARDLMRDAEYEEAYAVAAAHHLPPGADHYSDLEWLSGYLALRFLDAPDKALEHFRHLRIAVDTPISLGRAGYWEGRAHEALGDDEAAQQAYAFGAEYQTSFYGLLAAERAGLPLDPALTGTESYPSISEAAFRDSSVLEAALLLQAAGERDLAERFMVHLGEVLSEAELGTLATLAETLGEPHIALRVAKQAARMGHTLPRPYFPVIDLGVDNLPVPVELALAIARRESEFDPGVSSHVGAGGLMQLMPGTAREVAQRLGLSYTRERLYSDPAFNATLGTAYLDGLIERFGNNPLLVSAGYNAGPGRPIQWISRFGDPRTPAVDVIDWIEHIPFDETRNYVMRVAESLPVYRARVSGETPQGPLEFTSELKGS</sequence>
<dbReference type="STRING" id="441119.SAMN04488047_105134"/>
<dbReference type="GO" id="GO:0008933">
    <property type="term" value="F:peptidoglycan lytic transglycosylase activity"/>
    <property type="evidence" value="ECO:0007669"/>
    <property type="project" value="InterPro"/>
</dbReference>
<dbReference type="PANTHER" id="PTHR37423:SF2">
    <property type="entry name" value="MEMBRANE-BOUND LYTIC MUREIN TRANSGLYCOSYLASE C"/>
    <property type="match status" value="1"/>
</dbReference>
<dbReference type="Gene3D" id="1.25.20.10">
    <property type="entry name" value="Bacterial muramidases"/>
    <property type="match status" value="1"/>
</dbReference>
<evidence type="ECO:0000256" key="1">
    <source>
        <dbReference type="ARBA" id="ARBA00007734"/>
    </source>
</evidence>
<dbReference type="SUPFAM" id="SSF48435">
    <property type="entry name" value="Bacterial muramidases"/>
    <property type="match status" value="1"/>
</dbReference>
<dbReference type="InterPro" id="IPR008939">
    <property type="entry name" value="Lytic_TGlycosylase_superhlx_U"/>
</dbReference>
<comment type="similarity">
    <text evidence="1">Belongs to the transglycosylase Slt family.</text>
</comment>
<proteinExistence type="inferred from homology"/>
<dbReference type="InterPro" id="IPR023346">
    <property type="entry name" value="Lysozyme-like_dom_sf"/>
</dbReference>
<comment type="similarity">
    <text evidence="2">Belongs to the virb1 family.</text>
</comment>
<dbReference type="GO" id="GO:0004553">
    <property type="term" value="F:hydrolase activity, hydrolyzing O-glycosyl compounds"/>
    <property type="evidence" value="ECO:0007669"/>
    <property type="project" value="InterPro"/>
</dbReference>